<dbReference type="GO" id="GO:0098796">
    <property type="term" value="C:membrane protein complex"/>
    <property type="evidence" value="ECO:0007669"/>
    <property type="project" value="UniProtKB-ARBA"/>
</dbReference>
<dbReference type="InterPro" id="IPR003593">
    <property type="entry name" value="AAA+_ATPase"/>
</dbReference>
<dbReference type="InterPro" id="IPR017871">
    <property type="entry name" value="ABC_transporter-like_CS"/>
</dbReference>
<dbReference type="PROSITE" id="PS00211">
    <property type="entry name" value="ABC_TRANSPORTER_1"/>
    <property type="match status" value="1"/>
</dbReference>
<sequence>MKLVDVWKIYKTGAIEYPALKGISTEIGRAEFVSVIGPSGSGKTSLLNLLGALDVPTKGDIVLDGVSYRSLTPSALTEIRRRKIGFVFQTFNLVSYLNVLENVELPMIPVGIEPSRRRERAMGLLERLGVADKAGKRPAELSSGEQQRVAIARALANDPSIILADEPTGNLDSKNTAMVASLLQELSKTYGKTVVLVTHNLEVARYADRIIHLRDGRIEREEILN</sequence>
<dbReference type="PROSITE" id="PS50893">
    <property type="entry name" value="ABC_TRANSPORTER_2"/>
    <property type="match status" value="1"/>
</dbReference>
<dbReference type="Pfam" id="PF00005">
    <property type="entry name" value="ABC_tran"/>
    <property type="match status" value="1"/>
</dbReference>
<evidence type="ECO:0000256" key="1">
    <source>
        <dbReference type="ARBA" id="ARBA00005417"/>
    </source>
</evidence>
<dbReference type="CDD" id="cd03255">
    <property type="entry name" value="ABC_MJ0796_LolCDE_FtsE"/>
    <property type="match status" value="1"/>
</dbReference>
<evidence type="ECO:0000256" key="3">
    <source>
        <dbReference type="ARBA" id="ARBA00022741"/>
    </source>
</evidence>
<dbReference type="InterPro" id="IPR027417">
    <property type="entry name" value="P-loop_NTPase"/>
</dbReference>
<dbReference type="PANTHER" id="PTHR42798:SF6">
    <property type="entry name" value="CELL DIVISION ATP-BINDING PROTEIN FTSE"/>
    <property type="match status" value="1"/>
</dbReference>
<dbReference type="InterPro" id="IPR003439">
    <property type="entry name" value="ABC_transporter-like_ATP-bd"/>
</dbReference>
<organism evidence="6">
    <name type="scientific">Caldiarchaeum subterraneum</name>
    <dbReference type="NCBI Taxonomy" id="311458"/>
    <lineage>
        <taxon>Archaea</taxon>
        <taxon>Nitrososphaerota</taxon>
        <taxon>Candidatus Caldarchaeales</taxon>
        <taxon>Candidatus Caldarchaeaceae</taxon>
        <taxon>Candidatus Caldarchaeum</taxon>
    </lineage>
</organism>
<evidence type="ECO:0000256" key="4">
    <source>
        <dbReference type="ARBA" id="ARBA00022840"/>
    </source>
</evidence>
<keyword evidence="4 6" id="KW-0067">ATP-binding</keyword>
<protein>
    <submittedName>
        <fullName evidence="6">ABC transporter ATP-binding protein</fullName>
    </submittedName>
</protein>
<accession>A0A7C5QIQ3</accession>
<reference evidence="6" key="1">
    <citation type="journal article" date="2020" name="mSystems">
        <title>Genome- and Community-Level Interaction Insights into Carbon Utilization and Element Cycling Functions of Hydrothermarchaeota in Hydrothermal Sediment.</title>
        <authorList>
            <person name="Zhou Z."/>
            <person name="Liu Y."/>
            <person name="Xu W."/>
            <person name="Pan J."/>
            <person name="Luo Z.H."/>
            <person name="Li M."/>
        </authorList>
    </citation>
    <scope>NUCLEOTIDE SEQUENCE [LARGE SCALE GENOMIC DNA]</scope>
    <source>
        <strain evidence="6">SpSt-1056</strain>
    </source>
</reference>
<keyword evidence="3" id="KW-0547">Nucleotide-binding</keyword>
<dbReference type="FunFam" id="3.40.50.300:FF:000032">
    <property type="entry name" value="Export ABC transporter ATP-binding protein"/>
    <property type="match status" value="1"/>
</dbReference>
<comment type="similarity">
    <text evidence="1">Belongs to the ABC transporter superfamily.</text>
</comment>
<comment type="caution">
    <text evidence="6">The sequence shown here is derived from an EMBL/GenBank/DDBJ whole genome shotgun (WGS) entry which is preliminary data.</text>
</comment>
<dbReference type="EMBL" id="DRWN01000018">
    <property type="protein sequence ID" value="HHK67894.1"/>
    <property type="molecule type" value="Genomic_DNA"/>
</dbReference>
<dbReference type="Gene3D" id="3.40.50.300">
    <property type="entry name" value="P-loop containing nucleotide triphosphate hydrolases"/>
    <property type="match status" value="1"/>
</dbReference>
<dbReference type="SUPFAM" id="SSF52540">
    <property type="entry name" value="P-loop containing nucleoside triphosphate hydrolases"/>
    <property type="match status" value="1"/>
</dbReference>
<evidence type="ECO:0000256" key="2">
    <source>
        <dbReference type="ARBA" id="ARBA00022448"/>
    </source>
</evidence>
<feature type="domain" description="ABC transporter" evidence="5">
    <location>
        <begin position="1"/>
        <end position="223"/>
    </location>
</feature>
<dbReference type="GO" id="GO:0022857">
    <property type="term" value="F:transmembrane transporter activity"/>
    <property type="evidence" value="ECO:0007669"/>
    <property type="project" value="UniProtKB-ARBA"/>
</dbReference>
<name>A0A7C5QIQ3_CALS0</name>
<keyword evidence="2" id="KW-0813">Transport</keyword>
<dbReference type="SMART" id="SM00382">
    <property type="entry name" value="AAA"/>
    <property type="match status" value="1"/>
</dbReference>
<gene>
    <name evidence="6" type="ORF">ENM11_01905</name>
</gene>
<evidence type="ECO:0000313" key="6">
    <source>
        <dbReference type="EMBL" id="HHK67894.1"/>
    </source>
</evidence>
<proteinExistence type="inferred from homology"/>
<dbReference type="InterPro" id="IPR017911">
    <property type="entry name" value="MacB-like_ATP-bd"/>
</dbReference>
<dbReference type="PANTHER" id="PTHR42798">
    <property type="entry name" value="LIPOPROTEIN-RELEASING SYSTEM ATP-BINDING PROTEIN LOLD"/>
    <property type="match status" value="1"/>
</dbReference>
<evidence type="ECO:0000259" key="5">
    <source>
        <dbReference type="PROSITE" id="PS50893"/>
    </source>
</evidence>
<dbReference type="GO" id="GO:0016887">
    <property type="term" value="F:ATP hydrolysis activity"/>
    <property type="evidence" value="ECO:0007669"/>
    <property type="project" value="InterPro"/>
</dbReference>
<dbReference type="GO" id="GO:0005524">
    <property type="term" value="F:ATP binding"/>
    <property type="evidence" value="ECO:0007669"/>
    <property type="project" value="UniProtKB-KW"/>
</dbReference>
<dbReference type="AlphaFoldDB" id="A0A7C5QIQ3"/>